<gene>
    <name evidence="1" type="ORF">MOC_0241</name>
</gene>
<evidence type="ECO:0000313" key="1">
    <source>
        <dbReference type="EMBL" id="AIQ87996.1"/>
    </source>
</evidence>
<dbReference type="RefSeq" id="WP_043347621.1">
    <property type="nucleotide sequence ID" value="NZ_CP003811.1"/>
</dbReference>
<accession>A0A089NJE8</accession>
<keyword evidence="2" id="KW-1185">Reference proteome</keyword>
<protein>
    <submittedName>
        <fullName evidence="1">Protein of unassigned function</fullName>
    </submittedName>
</protein>
<organism evidence="1 2">
    <name type="scientific">Methylobacterium oryzae CBMB20</name>
    <dbReference type="NCBI Taxonomy" id="693986"/>
    <lineage>
        <taxon>Bacteria</taxon>
        <taxon>Pseudomonadati</taxon>
        <taxon>Pseudomonadota</taxon>
        <taxon>Alphaproteobacteria</taxon>
        <taxon>Hyphomicrobiales</taxon>
        <taxon>Methylobacteriaceae</taxon>
        <taxon>Methylobacterium</taxon>
    </lineage>
</organism>
<dbReference type="eggNOG" id="ENOG5030ZXC">
    <property type="taxonomic scope" value="Bacteria"/>
</dbReference>
<dbReference type="EMBL" id="CP003811">
    <property type="protein sequence ID" value="AIQ87996.1"/>
    <property type="molecule type" value="Genomic_DNA"/>
</dbReference>
<name>A0A089NJE8_9HYPH</name>
<dbReference type="AlphaFoldDB" id="A0A089NJE8"/>
<reference evidence="1 2" key="1">
    <citation type="journal article" date="2014" name="PLoS ONE">
        <title>Genome Information of Methylobacterium oryzae, a Plant-Probiotic Methylotroph in the Phyllosphere.</title>
        <authorList>
            <person name="Kwak M.J."/>
            <person name="Jeong H."/>
            <person name="Madhaiyan M."/>
            <person name="Lee Y."/>
            <person name="Sa T.M."/>
            <person name="Oh T.K."/>
            <person name="Kim J.F."/>
        </authorList>
    </citation>
    <scope>NUCLEOTIDE SEQUENCE [LARGE SCALE GENOMIC DNA]</scope>
    <source>
        <strain evidence="1 2">CBMB20</strain>
    </source>
</reference>
<dbReference type="KEGG" id="mor:MOC_0241"/>
<evidence type="ECO:0000313" key="2">
    <source>
        <dbReference type="Proteomes" id="UP000029492"/>
    </source>
</evidence>
<dbReference type="HOGENOM" id="CLU_2369618_0_0_5"/>
<sequence>MVGRYLGLLILALTLLRLVGSARAESEMAAGGAFMSSYTSDPYFDPRSRYSQVHSAGDIRGQPMLAEPGDAPAPCRLFDKACADAFERARRHAYP</sequence>
<dbReference type="STRING" id="693986.MOC_0241"/>
<dbReference type="Proteomes" id="UP000029492">
    <property type="component" value="Chromosome"/>
</dbReference>
<proteinExistence type="predicted"/>